<dbReference type="InterPro" id="IPR032350">
    <property type="entry name" value="Nbr1_FW"/>
</dbReference>
<gene>
    <name evidence="2" type="ORF">SteCoe_28074</name>
</gene>
<keyword evidence="3" id="KW-1185">Reference proteome</keyword>
<sequence length="197" mass="21936">MSIFSYKLQSPSLINSIDDLKLLISSSCKQIPDKLFALMLHSNKNTAFRLCCQDDIQALKQVCKSNSISILYTAKSPDISMPFKGFEQSPLTSFPAADFTIISIQGLEDGSDIGKNSDIAKSWKIKIIGNHENLTFRCIEGEYFGVRGQVLNEGQNVVISIVLKSPGNKGWCSSMWRMFTGEKAFGPFLWMEFNVAS</sequence>
<evidence type="ECO:0000313" key="2">
    <source>
        <dbReference type="EMBL" id="OMJ73263.1"/>
    </source>
</evidence>
<accession>A0A1R2B8Z6</accession>
<dbReference type="Proteomes" id="UP000187209">
    <property type="component" value="Unassembled WGS sequence"/>
</dbReference>
<dbReference type="EMBL" id="MPUH01000834">
    <property type="protein sequence ID" value="OMJ73263.1"/>
    <property type="molecule type" value="Genomic_DNA"/>
</dbReference>
<dbReference type="Gene3D" id="2.60.40.10">
    <property type="entry name" value="Immunoglobulins"/>
    <property type="match status" value="1"/>
</dbReference>
<comment type="caution">
    <text evidence="2">The sequence shown here is derived from an EMBL/GenBank/DDBJ whole genome shotgun (WGS) entry which is preliminary data.</text>
</comment>
<evidence type="ECO:0000313" key="3">
    <source>
        <dbReference type="Proteomes" id="UP000187209"/>
    </source>
</evidence>
<name>A0A1R2B8Z6_9CILI</name>
<protein>
    <recommendedName>
        <fullName evidence="1">Nbr1 FW domain-containing protein</fullName>
    </recommendedName>
</protein>
<dbReference type="InterPro" id="IPR013783">
    <property type="entry name" value="Ig-like_fold"/>
</dbReference>
<dbReference type="Pfam" id="PF16158">
    <property type="entry name" value="N_BRCA1_IG"/>
    <property type="match status" value="1"/>
</dbReference>
<feature type="domain" description="Nbr1 FW" evidence="1">
    <location>
        <begin position="108"/>
        <end position="195"/>
    </location>
</feature>
<reference evidence="2 3" key="1">
    <citation type="submission" date="2016-11" db="EMBL/GenBank/DDBJ databases">
        <title>The macronuclear genome of Stentor coeruleus: a giant cell with tiny introns.</title>
        <authorList>
            <person name="Slabodnick M."/>
            <person name="Ruby J.G."/>
            <person name="Reiff S.B."/>
            <person name="Swart E.C."/>
            <person name="Gosai S."/>
            <person name="Prabakaran S."/>
            <person name="Witkowska E."/>
            <person name="Larue G.E."/>
            <person name="Fisher S."/>
            <person name="Freeman R.M."/>
            <person name="Gunawardena J."/>
            <person name="Chu W."/>
            <person name="Stover N.A."/>
            <person name="Gregory B.D."/>
            <person name="Nowacki M."/>
            <person name="Derisi J."/>
            <person name="Roy S.W."/>
            <person name="Marshall W.F."/>
            <person name="Sood P."/>
        </authorList>
    </citation>
    <scope>NUCLEOTIDE SEQUENCE [LARGE SCALE GENOMIC DNA]</scope>
    <source>
        <strain evidence="2">WM001</strain>
    </source>
</reference>
<evidence type="ECO:0000259" key="1">
    <source>
        <dbReference type="Pfam" id="PF16158"/>
    </source>
</evidence>
<organism evidence="2 3">
    <name type="scientific">Stentor coeruleus</name>
    <dbReference type="NCBI Taxonomy" id="5963"/>
    <lineage>
        <taxon>Eukaryota</taxon>
        <taxon>Sar</taxon>
        <taxon>Alveolata</taxon>
        <taxon>Ciliophora</taxon>
        <taxon>Postciliodesmatophora</taxon>
        <taxon>Heterotrichea</taxon>
        <taxon>Heterotrichida</taxon>
        <taxon>Stentoridae</taxon>
        <taxon>Stentor</taxon>
    </lineage>
</organism>
<dbReference type="AlphaFoldDB" id="A0A1R2B8Z6"/>
<proteinExistence type="predicted"/>